<evidence type="ECO:0000313" key="2">
    <source>
        <dbReference type="Proteomes" id="UP000051686"/>
    </source>
</evidence>
<sequence>MKQLVKLQKTQVKKLIKVYQDPDDKKEIYFKLTEKSIAVDTKHRKLHEDFYQRDKQVFKHVPESTLDDMLAFLTTYNAYMDSLKM</sequence>
<proteinExistence type="predicted"/>
<dbReference type="STRING" id="1423777.FD46_GL001070"/>
<dbReference type="Proteomes" id="UP000051686">
    <property type="component" value="Unassembled WGS sequence"/>
</dbReference>
<gene>
    <name evidence="1" type="ORF">FD46_GL001070</name>
</gene>
<keyword evidence="2" id="KW-1185">Reference proteome</keyword>
<reference evidence="1 2" key="1">
    <citation type="journal article" date="2015" name="Genome Announc.">
        <title>Expanding the biotechnology potential of lactobacilli through comparative genomics of 213 strains and associated genera.</title>
        <authorList>
            <person name="Sun Z."/>
            <person name="Harris H.M."/>
            <person name="McCann A."/>
            <person name="Guo C."/>
            <person name="Argimon S."/>
            <person name="Zhang W."/>
            <person name="Yang X."/>
            <person name="Jeffery I.B."/>
            <person name="Cooney J.C."/>
            <person name="Kagawa T.F."/>
            <person name="Liu W."/>
            <person name="Song Y."/>
            <person name="Salvetti E."/>
            <person name="Wrobel A."/>
            <person name="Rasinkangas P."/>
            <person name="Parkhill J."/>
            <person name="Rea M.C."/>
            <person name="O'Sullivan O."/>
            <person name="Ritari J."/>
            <person name="Douillard F.P."/>
            <person name="Paul Ross R."/>
            <person name="Yang R."/>
            <person name="Briner A.E."/>
            <person name="Felis G.E."/>
            <person name="de Vos W.M."/>
            <person name="Barrangou R."/>
            <person name="Klaenhammer T.R."/>
            <person name="Caufield P.W."/>
            <person name="Cui Y."/>
            <person name="Zhang H."/>
            <person name="O'Toole P.W."/>
        </authorList>
    </citation>
    <scope>NUCLEOTIDE SEQUENCE [LARGE SCALE GENOMIC DNA]</scope>
    <source>
        <strain evidence="1 2">DSM 19972</strain>
    </source>
</reference>
<dbReference type="InterPro" id="IPR036390">
    <property type="entry name" value="WH_DNA-bd_sf"/>
</dbReference>
<protein>
    <recommendedName>
        <fullName evidence="3">MarR family transcriptional regulator</fullName>
    </recommendedName>
</protein>
<organism evidence="1 2">
    <name type="scientific">Liquorilactobacillus oeni DSM 19972</name>
    <dbReference type="NCBI Taxonomy" id="1423777"/>
    <lineage>
        <taxon>Bacteria</taxon>
        <taxon>Bacillati</taxon>
        <taxon>Bacillota</taxon>
        <taxon>Bacilli</taxon>
        <taxon>Lactobacillales</taxon>
        <taxon>Lactobacillaceae</taxon>
        <taxon>Liquorilactobacillus</taxon>
    </lineage>
</organism>
<dbReference type="AlphaFoldDB" id="A0A0R1MGT4"/>
<name>A0A0R1MGT4_9LACO</name>
<dbReference type="Gene3D" id="1.10.10.10">
    <property type="entry name" value="Winged helix-like DNA-binding domain superfamily/Winged helix DNA-binding domain"/>
    <property type="match status" value="1"/>
</dbReference>
<dbReference type="OrthoDB" id="5358347at2"/>
<evidence type="ECO:0008006" key="3">
    <source>
        <dbReference type="Google" id="ProtNLM"/>
    </source>
</evidence>
<accession>A0A0R1MGT4</accession>
<dbReference type="EMBL" id="AZEH01000034">
    <property type="protein sequence ID" value="KRL05124.1"/>
    <property type="molecule type" value="Genomic_DNA"/>
</dbReference>
<dbReference type="InterPro" id="IPR036388">
    <property type="entry name" value="WH-like_DNA-bd_sf"/>
</dbReference>
<comment type="caution">
    <text evidence="1">The sequence shown here is derived from an EMBL/GenBank/DDBJ whole genome shotgun (WGS) entry which is preliminary data.</text>
</comment>
<dbReference type="RefSeq" id="WP_057895966.1">
    <property type="nucleotide sequence ID" value="NZ_AZEH01000034.1"/>
</dbReference>
<evidence type="ECO:0000313" key="1">
    <source>
        <dbReference type="EMBL" id="KRL05124.1"/>
    </source>
</evidence>
<dbReference type="PATRIC" id="fig|1423777.3.peg.1104"/>
<dbReference type="SUPFAM" id="SSF46785">
    <property type="entry name" value="Winged helix' DNA-binding domain"/>
    <property type="match status" value="1"/>
</dbReference>